<proteinExistence type="predicted"/>
<sequence length="152" mass="16702">MNRSHSHGSDVTSAVRGTRSHGSGASFLAAAHHVTISWNFAKPGPTPLFEPRGVHICPYVDLSTCPHRDGYSNSFNSLAQHVSAFYSKERVISYDTSKVEDRTKKTPCSNGCDCCRSHIDKRINTSSSRSVLRQNRQICSVHGARTSIARTP</sequence>
<protein>
    <submittedName>
        <fullName evidence="2">Uncharacterized protein</fullName>
    </submittedName>
</protein>
<dbReference type="GeneID" id="54351706"/>
<dbReference type="Proteomes" id="UP000800082">
    <property type="component" value="Unassembled WGS sequence"/>
</dbReference>
<reference evidence="2" key="1">
    <citation type="journal article" date="2020" name="Stud. Mycol.">
        <title>101 Dothideomycetes genomes: a test case for predicting lifestyles and emergence of pathogens.</title>
        <authorList>
            <person name="Haridas S."/>
            <person name="Albert R."/>
            <person name="Binder M."/>
            <person name="Bloem J."/>
            <person name="Labutti K."/>
            <person name="Salamov A."/>
            <person name="Andreopoulos B."/>
            <person name="Baker S."/>
            <person name="Barry K."/>
            <person name="Bills G."/>
            <person name="Bluhm B."/>
            <person name="Cannon C."/>
            <person name="Castanera R."/>
            <person name="Culley D."/>
            <person name="Daum C."/>
            <person name="Ezra D."/>
            <person name="Gonzalez J."/>
            <person name="Henrissat B."/>
            <person name="Kuo A."/>
            <person name="Liang C."/>
            <person name="Lipzen A."/>
            <person name="Lutzoni F."/>
            <person name="Magnuson J."/>
            <person name="Mondo S."/>
            <person name="Nolan M."/>
            <person name="Ohm R."/>
            <person name="Pangilinan J."/>
            <person name="Park H.-J."/>
            <person name="Ramirez L."/>
            <person name="Alfaro M."/>
            <person name="Sun H."/>
            <person name="Tritt A."/>
            <person name="Yoshinaga Y."/>
            <person name="Zwiers L.-H."/>
            <person name="Turgeon B."/>
            <person name="Goodwin S."/>
            <person name="Spatafora J."/>
            <person name="Crous P."/>
            <person name="Grigoriev I."/>
        </authorList>
    </citation>
    <scope>NUCLEOTIDE SEQUENCE</scope>
    <source>
        <strain evidence="2">CBS 183.55</strain>
    </source>
</reference>
<name>A0A6A5RBB4_9PLEO</name>
<gene>
    <name evidence="2" type="ORF">M421DRAFT_425299</name>
</gene>
<dbReference type="RefSeq" id="XP_033444209.1">
    <property type="nucleotide sequence ID" value="XM_033594038.1"/>
</dbReference>
<accession>A0A6A5RBB4</accession>
<dbReference type="AlphaFoldDB" id="A0A6A5RBB4"/>
<dbReference type="EMBL" id="ML978999">
    <property type="protein sequence ID" value="KAF1923956.1"/>
    <property type="molecule type" value="Genomic_DNA"/>
</dbReference>
<feature type="region of interest" description="Disordered" evidence="1">
    <location>
        <begin position="1"/>
        <end position="20"/>
    </location>
</feature>
<organism evidence="2 3">
    <name type="scientific">Didymella exigua CBS 183.55</name>
    <dbReference type="NCBI Taxonomy" id="1150837"/>
    <lineage>
        <taxon>Eukaryota</taxon>
        <taxon>Fungi</taxon>
        <taxon>Dikarya</taxon>
        <taxon>Ascomycota</taxon>
        <taxon>Pezizomycotina</taxon>
        <taxon>Dothideomycetes</taxon>
        <taxon>Pleosporomycetidae</taxon>
        <taxon>Pleosporales</taxon>
        <taxon>Pleosporineae</taxon>
        <taxon>Didymellaceae</taxon>
        <taxon>Didymella</taxon>
    </lineage>
</organism>
<evidence type="ECO:0000313" key="3">
    <source>
        <dbReference type="Proteomes" id="UP000800082"/>
    </source>
</evidence>
<evidence type="ECO:0000313" key="2">
    <source>
        <dbReference type="EMBL" id="KAF1923956.1"/>
    </source>
</evidence>
<evidence type="ECO:0000256" key="1">
    <source>
        <dbReference type="SAM" id="MobiDB-lite"/>
    </source>
</evidence>
<keyword evidence="3" id="KW-1185">Reference proteome</keyword>